<dbReference type="RefSeq" id="WP_344722333.1">
    <property type="nucleotide sequence ID" value="NZ_BAAAYG010000018.1"/>
</dbReference>
<dbReference type="Proteomes" id="UP001501736">
    <property type="component" value="Unassembled WGS sequence"/>
</dbReference>
<sequence length="90" mass="9375">MSSAQPSATGAPPTPLRLTLRLLLALGVALSVVGAACLVVILGVYFTGGEPAPALYAVVLVGIPAGFLLMIAHMVSLSAWSRRARRRRHV</sequence>
<gene>
    <name evidence="2" type="ORF">GCM10020260_27120</name>
</gene>
<proteinExistence type="predicted"/>
<name>A0ABP6RFI4_9MICC</name>
<feature type="transmembrane region" description="Helical" evidence="1">
    <location>
        <begin position="54"/>
        <end position="80"/>
    </location>
</feature>
<protein>
    <submittedName>
        <fullName evidence="2">Uncharacterized protein</fullName>
    </submittedName>
</protein>
<dbReference type="EMBL" id="BAAAYG010000018">
    <property type="protein sequence ID" value="GAA3288478.1"/>
    <property type="molecule type" value="Genomic_DNA"/>
</dbReference>
<evidence type="ECO:0000313" key="3">
    <source>
        <dbReference type="Proteomes" id="UP001501736"/>
    </source>
</evidence>
<accession>A0ABP6RFI4</accession>
<comment type="caution">
    <text evidence="2">The sequence shown here is derived from an EMBL/GenBank/DDBJ whole genome shotgun (WGS) entry which is preliminary data.</text>
</comment>
<feature type="transmembrane region" description="Helical" evidence="1">
    <location>
        <begin position="22"/>
        <end position="48"/>
    </location>
</feature>
<reference evidence="3" key="1">
    <citation type="journal article" date="2019" name="Int. J. Syst. Evol. Microbiol.">
        <title>The Global Catalogue of Microorganisms (GCM) 10K type strain sequencing project: providing services to taxonomists for standard genome sequencing and annotation.</title>
        <authorList>
            <consortium name="The Broad Institute Genomics Platform"/>
            <consortium name="The Broad Institute Genome Sequencing Center for Infectious Disease"/>
            <person name="Wu L."/>
            <person name="Ma J."/>
        </authorList>
    </citation>
    <scope>NUCLEOTIDE SEQUENCE [LARGE SCALE GENOMIC DNA]</scope>
    <source>
        <strain evidence="3">JCM 11483</strain>
    </source>
</reference>
<keyword evidence="1" id="KW-1133">Transmembrane helix</keyword>
<organism evidence="2 3">
    <name type="scientific">Nesterenkonia halobia</name>
    <dbReference type="NCBI Taxonomy" id="37922"/>
    <lineage>
        <taxon>Bacteria</taxon>
        <taxon>Bacillati</taxon>
        <taxon>Actinomycetota</taxon>
        <taxon>Actinomycetes</taxon>
        <taxon>Micrococcales</taxon>
        <taxon>Micrococcaceae</taxon>
        <taxon>Nesterenkonia</taxon>
    </lineage>
</organism>
<evidence type="ECO:0000313" key="2">
    <source>
        <dbReference type="EMBL" id="GAA3288478.1"/>
    </source>
</evidence>
<keyword evidence="3" id="KW-1185">Reference proteome</keyword>
<evidence type="ECO:0000256" key="1">
    <source>
        <dbReference type="SAM" id="Phobius"/>
    </source>
</evidence>
<keyword evidence="1" id="KW-0812">Transmembrane</keyword>
<keyword evidence="1" id="KW-0472">Membrane</keyword>